<dbReference type="EMBL" id="NWTK01000021">
    <property type="protein sequence ID" value="PKR48902.1"/>
    <property type="molecule type" value="Genomic_DNA"/>
</dbReference>
<dbReference type="OrthoDB" id="7357449at2"/>
<reference evidence="2 3" key="1">
    <citation type="submission" date="2017-09" db="EMBL/GenBank/DDBJ databases">
        <title>Biodiversity and function of Thalassospira species in the particle-attached aromatic-hydrocarbon-degrading consortia from the surface seawater of the South China Sea.</title>
        <authorList>
            <person name="Dong C."/>
            <person name="Liu R."/>
            <person name="Shao Z."/>
        </authorList>
    </citation>
    <scope>NUCLEOTIDE SEQUENCE [LARGE SCALE GENOMIC DNA]</scope>
    <source>
        <strain evidence="2 3">CSC1P2</strain>
    </source>
</reference>
<evidence type="ECO:0000313" key="3">
    <source>
        <dbReference type="Proteomes" id="UP000233597"/>
    </source>
</evidence>
<keyword evidence="1" id="KW-0812">Transmembrane</keyword>
<name>A0A2N3KEB6_9PROT</name>
<evidence type="ECO:0000256" key="1">
    <source>
        <dbReference type="SAM" id="Phobius"/>
    </source>
</evidence>
<feature type="transmembrane region" description="Helical" evidence="1">
    <location>
        <begin position="101"/>
        <end position="120"/>
    </location>
</feature>
<keyword evidence="1" id="KW-0472">Membrane</keyword>
<dbReference type="AlphaFoldDB" id="A0A2N3KEB6"/>
<feature type="transmembrane region" description="Helical" evidence="1">
    <location>
        <begin position="62"/>
        <end position="80"/>
    </location>
</feature>
<sequence>MAKKKDKAPKSSGKKSGGLSFLAILVMGVLLFMVALPTFITLVAGLIPSVLAFFLDRHRGRYLARCVFGLNFSGVAPYVMELWRDGGQSVSMATQQLLDPMTMVIMYGAAGLGWLMYLAMPPIVANVLNLTAQRRTVELREQQRDLIKVWGENLISEIEKGSR</sequence>
<proteinExistence type="predicted"/>
<protein>
    <submittedName>
        <fullName evidence="2">Uncharacterized protein</fullName>
    </submittedName>
</protein>
<dbReference type="Proteomes" id="UP000233597">
    <property type="component" value="Unassembled WGS sequence"/>
</dbReference>
<feature type="transmembrane region" description="Helical" evidence="1">
    <location>
        <begin position="21"/>
        <end position="47"/>
    </location>
</feature>
<keyword evidence="1" id="KW-1133">Transmembrane helix</keyword>
<accession>A0A2N3KEB6</accession>
<evidence type="ECO:0000313" key="2">
    <source>
        <dbReference type="EMBL" id="PKR48902.1"/>
    </source>
</evidence>
<organism evidence="2 3">
    <name type="scientific">Thalassospira marina</name>
    <dbReference type="NCBI Taxonomy" id="2048283"/>
    <lineage>
        <taxon>Bacteria</taxon>
        <taxon>Pseudomonadati</taxon>
        <taxon>Pseudomonadota</taxon>
        <taxon>Alphaproteobacteria</taxon>
        <taxon>Rhodospirillales</taxon>
        <taxon>Thalassospiraceae</taxon>
        <taxon>Thalassospira</taxon>
    </lineage>
</organism>
<dbReference type="RefSeq" id="WP_101270969.1">
    <property type="nucleotide sequence ID" value="NZ_NWTK01000021.1"/>
</dbReference>
<gene>
    <name evidence="2" type="ORF">COO20_23340</name>
</gene>
<comment type="caution">
    <text evidence="2">The sequence shown here is derived from an EMBL/GenBank/DDBJ whole genome shotgun (WGS) entry which is preliminary data.</text>
</comment>